<sequence>MWEGRLESLDTLCLSFVHSRMIHVLKSVKEFFNLKHFMAESVNLNSPSDAHDLGEFLNTQSSTLETLSMPELLKDGWWTPVCPVISFSIPQSMPKLTLLKIGVEKRSNIKLVPVNLPSFFPSLKTIIILHESEMSEDGNISAQLLASPMPHPNLTSLELPSCTDDNSVHANIDHLFPNLRHLCIGYHSRMAHLNISTECSNLESLILCCHPPPNYIPSDLDIPLEQLLTGFDSKQMNIAAASGSRGMRSKPEEPPITRLRRLRELTIHGGYEKTSYSLKPSGRKYIVGDIAFRYVFAEMPALRYLHITVENDVSGIYVMREACPSLTLKYAPDRDFIHLESDNFDSKPHSLFF</sequence>
<accession>A0A226EX40</accession>
<evidence type="ECO:0000313" key="1">
    <source>
        <dbReference type="EMBL" id="OXA61401.1"/>
    </source>
</evidence>
<gene>
    <name evidence="1" type="ORF">Fcan01_00992</name>
</gene>
<protein>
    <submittedName>
        <fullName evidence="1">Uncharacterized protein</fullName>
    </submittedName>
</protein>
<dbReference type="Gene3D" id="3.80.10.10">
    <property type="entry name" value="Ribonuclease Inhibitor"/>
    <property type="match status" value="1"/>
</dbReference>
<comment type="caution">
    <text evidence="1">The sequence shown here is derived from an EMBL/GenBank/DDBJ whole genome shotgun (WGS) entry which is preliminary data.</text>
</comment>
<dbReference type="InterPro" id="IPR032675">
    <property type="entry name" value="LRR_dom_sf"/>
</dbReference>
<dbReference type="SUPFAM" id="SSF52047">
    <property type="entry name" value="RNI-like"/>
    <property type="match status" value="1"/>
</dbReference>
<evidence type="ECO:0000313" key="2">
    <source>
        <dbReference type="Proteomes" id="UP000198287"/>
    </source>
</evidence>
<keyword evidence="2" id="KW-1185">Reference proteome</keyword>
<organism evidence="1 2">
    <name type="scientific">Folsomia candida</name>
    <name type="common">Springtail</name>
    <dbReference type="NCBI Taxonomy" id="158441"/>
    <lineage>
        <taxon>Eukaryota</taxon>
        <taxon>Metazoa</taxon>
        <taxon>Ecdysozoa</taxon>
        <taxon>Arthropoda</taxon>
        <taxon>Hexapoda</taxon>
        <taxon>Collembola</taxon>
        <taxon>Entomobryomorpha</taxon>
        <taxon>Isotomoidea</taxon>
        <taxon>Isotomidae</taxon>
        <taxon>Proisotominae</taxon>
        <taxon>Folsomia</taxon>
    </lineage>
</organism>
<proteinExistence type="predicted"/>
<dbReference type="Proteomes" id="UP000198287">
    <property type="component" value="Unassembled WGS sequence"/>
</dbReference>
<dbReference type="EMBL" id="LNIX01000001">
    <property type="protein sequence ID" value="OXA61401.1"/>
    <property type="molecule type" value="Genomic_DNA"/>
</dbReference>
<reference evidence="1 2" key="1">
    <citation type="submission" date="2015-12" db="EMBL/GenBank/DDBJ databases">
        <title>The genome of Folsomia candida.</title>
        <authorList>
            <person name="Faddeeva A."/>
            <person name="Derks M.F."/>
            <person name="Anvar Y."/>
            <person name="Smit S."/>
            <person name="Van Straalen N."/>
            <person name="Roelofs D."/>
        </authorList>
    </citation>
    <scope>NUCLEOTIDE SEQUENCE [LARGE SCALE GENOMIC DNA]</scope>
    <source>
        <strain evidence="1 2">VU population</strain>
        <tissue evidence="1">Whole body</tissue>
    </source>
</reference>
<name>A0A226EX40_FOLCA</name>
<dbReference type="AlphaFoldDB" id="A0A226EX40"/>